<dbReference type="OrthoDB" id="196717at2759"/>
<dbReference type="GO" id="GO:0005789">
    <property type="term" value="C:endoplasmic reticulum membrane"/>
    <property type="evidence" value="ECO:0007669"/>
    <property type="project" value="TreeGrafter"/>
</dbReference>
<feature type="transmembrane region" description="Helical" evidence="6">
    <location>
        <begin position="49"/>
        <end position="67"/>
    </location>
</feature>
<accession>A0A1J1IHG0</accession>
<proteinExistence type="inferred from homology"/>
<dbReference type="PANTHER" id="PTHR10414">
    <property type="entry name" value="ETHANOLAMINEPHOSPHOTRANSFERASE"/>
    <property type="match status" value="1"/>
</dbReference>
<comment type="similarity">
    <text evidence="2 5">Belongs to the CDP-alcohol phosphatidyltransferase class-I family.</text>
</comment>
<keyword evidence="3 5" id="KW-0808">Transferase</keyword>
<dbReference type="STRING" id="568069.A0A1J1IHG0"/>
<gene>
    <name evidence="7" type="ORF">CLUMA_CG012951</name>
</gene>
<evidence type="ECO:0000313" key="8">
    <source>
        <dbReference type="Proteomes" id="UP000183832"/>
    </source>
</evidence>
<dbReference type="PIRSF" id="PIRSF015665">
    <property type="entry name" value="CHOPT"/>
    <property type="match status" value="1"/>
</dbReference>
<dbReference type="GO" id="GO:0004307">
    <property type="term" value="F:ethanolaminephosphotransferase activity"/>
    <property type="evidence" value="ECO:0007669"/>
    <property type="project" value="TreeGrafter"/>
</dbReference>
<comment type="subcellular location">
    <subcellularLocation>
        <location evidence="1">Membrane</location>
    </subcellularLocation>
</comment>
<feature type="transmembrane region" description="Helical" evidence="6">
    <location>
        <begin position="263"/>
        <end position="279"/>
    </location>
</feature>
<dbReference type="Proteomes" id="UP000183832">
    <property type="component" value="Unassembled WGS sequence"/>
</dbReference>
<evidence type="ECO:0000256" key="5">
    <source>
        <dbReference type="RuleBase" id="RU003750"/>
    </source>
</evidence>
<feature type="transmembrane region" description="Helical" evidence="6">
    <location>
        <begin position="222"/>
        <end position="243"/>
    </location>
</feature>
<dbReference type="InterPro" id="IPR014472">
    <property type="entry name" value="CHOPT"/>
</dbReference>
<evidence type="ECO:0000313" key="7">
    <source>
        <dbReference type="EMBL" id="CRK99640.1"/>
    </source>
</evidence>
<name>A0A1J1IHG0_9DIPT</name>
<sequence>MGYLTKEILNGFDKYKYSSLDTSPLSIYLMHPFWNWLVEYFPRWIAPNVMTFVGFLLTALNFVMLSYYDWSFYASTDDENYKPIPNWFWLFASINIFLAYTLDGIDGKQARRIGLSGPLGELFDHGLDSYSACLIPVCLYSVFGRGDKYSVEAMRFYYVELTILFNFHISHWEKYNTGVLYLPWGYDLAMWGSVAIYAVNYFCGAAIWKIPLSVNGLMCGHFLEFVLYFGAMSNLPMVFYNLYRSYKDKTGKMRSFVECNRPLIPLLLFLAVSILWAQKSPNRIIETDPRAVFLLTGTIFSNISCRLIVSQMSNTTSETFHWMTPILAICFVVSLVIPSIERFLLYALLVFTSLAHWHYGTVVVQQMCLHFNRICFGVGERNDDDKKN</sequence>
<feature type="transmembrane region" description="Helical" evidence="6">
    <location>
        <begin position="188"/>
        <end position="210"/>
    </location>
</feature>
<dbReference type="Gene3D" id="1.20.120.1760">
    <property type="match status" value="1"/>
</dbReference>
<dbReference type="EMBL" id="CVRI01000051">
    <property type="protein sequence ID" value="CRK99640.1"/>
    <property type="molecule type" value="Genomic_DNA"/>
</dbReference>
<protein>
    <submittedName>
        <fullName evidence="7">CLUMA_CG012951, isoform A</fullName>
    </submittedName>
</protein>
<feature type="transmembrane region" description="Helical" evidence="6">
    <location>
        <begin position="291"/>
        <end position="308"/>
    </location>
</feature>
<dbReference type="GO" id="GO:0006646">
    <property type="term" value="P:phosphatidylethanolamine biosynthetic process"/>
    <property type="evidence" value="ECO:0007669"/>
    <property type="project" value="TreeGrafter"/>
</dbReference>
<keyword evidence="6" id="KW-1133">Transmembrane helix</keyword>
<keyword evidence="8" id="KW-1185">Reference proteome</keyword>
<dbReference type="AlphaFoldDB" id="A0A1J1IHG0"/>
<dbReference type="PANTHER" id="PTHR10414:SF71">
    <property type="entry name" value="FI05338P"/>
    <property type="match status" value="1"/>
</dbReference>
<evidence type="ECO:0000256" key="2">
    <source>
        <dbReference type="ARBA" id="ARBA00010441"/>
    </source>
</evidence>
<organism evidence="7 8">
    <name type="scientific">Clunio marinus</name>
    <dbReference type="NCBI Taxonomy" id="568069"/>
    <lineage>
        <taxon>Eukaryota</taxon>
        <taxon>Metazoa</taxon>
        <taxon>Ecdysozoa</taxon>
        <taxon>Arthropoda</taxon>
        <taxon>Hexapoda</taxon>
        <taxon>Insecta</taxon>
        <taxon>Pterygota</taxon>
        <taxon>Neoptera</taxon>
        <taxon>Endopterygota</taxon>
        <taxon>Diptera</taxon>
        <taxon>Nematocera</taxon>
        <taxon>Chironomoidea</taxon>
        <taxon>Chironomidae</taxon>
        <taxon>Clunio</taxon>
    </lineage>
</organism>
<evidence type="ECO:0000256" key="3">
    <source>
        <dbReference type="ARBA" id="ARBA00022679"/>
    </source>
</evidence>
<keyword evidence="4 6" id="KW-0472">Membrane</keyword>
<dbReference type="FunFam" id="1.20.120.1760:FF:000016">
    <property type="entry name" value="ethanolaminephosphotransferase 1"/>
    <property type="match status" value="1"/>
</dbReference>
<dbReference type="Pfam" id="PF01066">
    <property type="entry name" value="CDP-OH_P_transf"/>
    <property type="match status" value="1"/>
</dbReference>
<dbReference type="InterPro" id="IPR000462">
    <property type="entry name" value="CDP-OH_P_trans"/>
</dbReference>
<evidence type="ECO:0000256" key="6">
    <source>
        <dbReference type="SAM" id="Phobius"/>
    </source>
</evidence>
<dbReference type="GO" id="GO:0005794">
    <property type="term" value="C:Golgi apparatus"/>
    <property type="evidence" value="ECO:0007669"/>
    <property type="project" value="TreeGrafter"/>
</dbReference>
<feature type="transmembrane region" description="Helical" evidence="6">
    <location>
        <begin position="320"/>
        <end position="337"/>
    </location>
</feature>
<feature type="transmembrane region" description="Helical" evidence="6">
    <location>
        <begin position="343"/>
        <end position="364"/>
    </location>
</feature>
<dbReference type="InterPro" id="IPR043130">
    <property type="entry name" value="CDP-OH_PTrfase_TM_dom"/>
</dbReference>
<evidence type="ECO:0000256" key="4">
    <source>
        <dbReference type="ARBA" id="ARBA00023136"/>
    </source>
</evidence>
<dbReference type="InterPro" id="IPR048254">
    <property type="entry name" value="CDP_ALCOHOL_P_TRANSF_CS"/>
</dbReference>
<reference evidence="7 8" key="1">
    <citation type="submission" date="2015-04" db="EMBL/GenBank/DDBJ databases">
        <authorList>
            <person name="Syromyatnikov M.Y."/>
            <person name="Popov V.N."/>
        </authorList>
    </citation>
    <scope>NUCLEOTIDE SEQUENCE [LARGE SCALE GENOMIC DNA]</scope>
</reference>
<keyword evidence="6" id="KW-0812">Transmembrane</keyword>
<dbReference type="PROSITE" id="PS00379">
    <property type="entry name" value="CDP_ALCOHOL_P_TRANSF"/>
    <property type="match status" value="1"/>
</dbReference>
<evidence type="ECO:0000256" key="1">
    <source>
        <dbReference type="ARBA" id="ARBA00004370"/>
    </source>
</evidence>
<feature type="transmembrane region" description="Helical" evidence="6">
    <location>
        <begin position="87"/>
        <end position="105"/>
    </location>
</feature>